<feature type="signal peptide" evidence="10">
    <location>
        <begin position="1"/>
        <end position="17"/>
    </location>
</feature>
<reference evidence="11 12" key="1">
    <citation type="journal article" date="2024" name="Commun. Biol.">
        <title>Comparative genomic analysis of thermophilic fungi reveals convergent evolutionary adaptations and gene losses.</title>
        <authorList>
            <person name="Steindorff A.S."/>
            <person name="Aguilar-Pontes M.V."/>
            <person name="Robinson A.J."/>
            <person name="Andreopoulos B."/>
            <person name="LaButti K."/>
            <person name="Kuo A."/>
            <person name="Mondo S."/>
            <person name="Riley R."/>
            <person name="Otillar R."/>
            <person name="Haridas S."/>
            <person name="Lipzen A."/>
            <person name="Grimwood J."/>
            <person name="Schmutz J."/>
            <person name="Clum A."/>
            <person name="Reid I.D."/>
            <person name="Moisan M.C."/>
            <person name="Butler G."/>
            <person name="Nguyen T.T.M."/>
            <person name="Dewar K."/>
            <person name="Conant G."/>
            <person name="Drula E."/>
            <person name="Henrissat B."/>
            <person name="Hansel C."/>
            <person name="Singer S."/>
            <person name="Hutchinson M.I."/>
            <person name="de Vries R.P."/>
            <person name="Natvig D.O."/>
            <person name="Powell A.J."/>
            <person name="Tsang A."/>
            <person name="Grigoriev I.V."/>
        </authorList>
    </citation>
    <scope>NUCLEOTIDE SEQUENCE [LARGE SCALE GENOMIC DNA]</scope>
    <source>
        <strain evidence="11 12">CBS 494.80</strain>
    </source>
</reference>
<dbReference type="InterPro" id="IPR011150">
    <property type="entry name" value="Cutinase_monf"/>
</dbReference>
<evidence type="ECO:0000256" key="9">
    <source>
        <dbReference type="ARBA" id="ARBA00034045"/>
    </source>
</evidence>
<dbReference type="InterPro" id="IPR000675">
    <property type="entry name" value="Cutinase/axe"/>
</dbReference>
<proteinExistence type="inferred from homology"/>
<dbReference type="InterPro" id="IPR029058">
    <property type="entry name" value="AB_hydrolase_fold"/>
</dbReference>
<dbReference type="PRINTS" id="PR00129">
    <property type="entry name" value="CUTINASE"/>
</dbReference>
<dbReference type="EMBL" id="JAZHXI010000008">
    <property type="protein sequence ID" value="KAL2068590.1"/>
    <property type="molecule type" value="Genomic_DNA"/>
</dbReference>
<comment type="similarity">
    <text evidence="2 10">Belongs to the cutinase family.</text>
</comment>
<evidence type="ECO:0000256" key="6">
    <source>
        <dbReference type="ARBA" id="ARBA00022729"/>
    </source>
</evidence>
<dbReference type="SMART" id="SM01110">
    <property type="entry name" value="Cutinase"/>
    <property type="match status" value="1"/>
</dbReference>
<dbReference type="Proteomes" id="UP001595075">
    <property type="component" value="Unassembled WGS sequence"/>
</dbReference>
<evidence type="ECO:0000256" key="1">
    <source>
        <dbReference type="ARBA" id="ARBA00004613"/>
    </source>
</evidence>
<comment type="catalytic activity">
    <reaction evidence="9 10">
        <text>cutin + H2O = cutin monomers.</text>
        <dbReference type="EC" id="3.1.1.74"/>
    </reaction>
</comment>
<evidence type="ECO:0000256" key="8">
    <source>
        <dbReference type="ARBA" id="ARBA00023157"/>
    </source>
</evidence>
<comment type="function">
    <text evidence="10">Catalyzes the hydrolysis of complex carboxylic polyesters found in the cell wall of plants. Degrades cutin, a macromolecule that forms the structure of the plant cuticle.</text>
</comment>
<keyword evidence="12" id="KW-1185">Reference proteome</keyword>
<evidence type="ECO:0000256" key="2">
    <source>
        <dbReference type="ARBA" id="ARBA00007534"/>
    </source>
</evidence>
<dbReference type="Pfam" id="PF01083">
    <property type="entry name" value="Cutinase"/>
    <property type="match status" value="1"/>
</dbReference>
<evidence type="ECO:0000256" key="3">
    <source>
        <dbReference type="ARBA" id="ARBA00013095"/>
    </source>
</evidence>
<dbReference type="PROSITE" id="PS00155">
    <property type="entry name" value="CUTINASE_1"/>
    <property type="match status" value="1"/>
</dbReference>
<evidence type="ECO:0000256" key="10">
    <source>
        <dbReference type="RuleBase" id="RU361263"/>
    </source>
</evidence>
<evidence type="ECO:0000313" key="11">
    <source>
        <dbReference type="EMBL" id="KAL2068590.1"/>
    </source>
</evidence>
<evidence type="ECO:0000256" key="7">
    <source>
        <dbReference type="ARBA" id="ARBA00022801"/>
    </source>
</evidence>
<keyword evidence="4 10" id="KW-0719">Serine esterase</keyword>
<dbReference type="EC" id="3.1.1.74" evidence="3 10"/>
<name>A0ABR4CFQ1_9HELO</name>
<dbReference type="Gene3D" id="3.40.50.1820">
    <property type="entry name" value="alpha/beta hydrolase"/>
    <property type="match status" value="1"/>
</dbReference>
<evidence type="ECO:0000256" key="5">
    <source>
        <dbReference type="ARBA" id="ARBA00022525"/>
    </source>
</evidence>
<comment type="subcellular location">
    <subcellularLocation>
        <location evidence="1 10">Secreted</location>
    </subcellularLocation>
</comment>
<dbReference type="SUPFAM" id="SSF53474">
    <property type="entry name" value="alpha/beta-Hydrolases"/>
    <property type="match status" value="1"/>
</dbReference>
<dbReference type="PANTHER" id="PTHR48250:SF2">
    <property type="entry name" value="CUTINASE"/>
    <property type="match status" value="1"/>
</dbReference>
<accession>A0ABR4CFQ1</accession>
<protein>
    <recommendedName>
        <fullName evidence="3 10">Cutinase</fullName>
        <ecNumber evidence="3 10">3.1.1.74</ecNumber>
    </recommendedName>
</protein>
<evidence type="ECO:0000313" key="12">
    <source>
        <dbReference type="Proteomes" id="UP001595075"/>
    </source>
</evidence>
<comment type="caution">
    <text evidence="11">The sequence shown here is derived from an EMBL/GenBank/DDBJ whole genome shotgun (WGS) entry which is preliminary data.</text>
</comment>
<keyword evidence="7 10" id="KW-0378">Hydrolase</keyword>
<keyword evidence="8" id="KW-1015">Disulfide bond</keyword>
<keyword evidence="5 10" id="KW-0964">Secreted</keyword>
<feature type="chain" id="PRO_5045009597" description="Cutinase" evidence="10">
    <location>
        <begin position="18"/>
        <end position="246"/>
    </location>
</feature>
<gene>
    <name evidence="11" type="ORF">VTL71DRAFT_14927</name>
</gene>
<organism evidence="11 12">
    <name type="scientific">Oculimacula yallundae</name>
    <dbReference type="NCBI Taxonomy" id="86028"/>
    <lineage>
        <taxon>Eukaryota</taxon>
        <taxon>Fungi</taxon>
        <taxon>Dikarya</taxon>
        <taxon>Ascomycota</taxon>
        <taxon>Pezizomycotina</taxon>
        <taxon>Leotiomycetes</taxon>
        <taxon>Helotiales</taxon>
        <taxon>Ploettnerulaceae</taxon>
        <taxon>Oculimacula</taxon>
    </lineage>
</organism>
<dbReference type="PANTHER" id="PTHR48250">
    <property type="entry name" value="CUTINASE 2-RELATED"/>
    <property type="match status" value="1"/>
</dbReference>
<dbReference type="InterPro" id="IPR043580">
    <property type="entry name" value="CUTINASE_1"/>
</dbReference>
<sequence>MKASAILSLSLLGLASAFPLSTREENVVESTSSSVMGGSISLEQAAAMGRIEMVNSLESIDAPDDPINENGLGGACKAVTVLFAKGTGEKGNMGDGSSPGPAWAAAIRASLGTDKVTVQGIEYDASVFGYLVGGSPSGTTTYLNTINSASTKCPNTKIVIGGYSQGGQILHNAAEKLTAAVTARIAAVVVFGGPDSKQAVGSIPASKVLQVCHTGDIICTGKGGADEHLNYVKDAAMAAAFVVARV</sequence>
<keyword evidence="6 10" id="KW-0732">Signal</keyword>
<evidence type="ECO:0000256" key="4">
    <source>
        <dbReference type="ARBA" id="ARBA00022487"/>
    </source>
</evidence>